<feature type="non-terminal residue" evidence="1">
    <location>
        <position position="1"/>
    </location>
</feature>
<proteinExistence type="predicted"/>
<gene>
    <name evidence="1" type="ORF">LCGC14_3094860</name>
</gene>
<sequence>VLSLTHRHEWHKGLSIGGITINPYEWYPNLEKQHQYMRDHPEYAEKVYGEAGVLEQVNELKGIISDNSQSK</sequence>
<evidence type="ECO:0000313" key="1">
    <source>
        <dbReference type="EMBL" id="KKK53432.1"/>
    </source>
</evidence>
<comment type="caution">
    <text evidence="1">The sequence shown here is derived from an EMBL/GenBank/DDBJ whole genome shotgun (WGS) entry which is preliminary data.</text>
</comment>
<name>A0A0F8W9J0_9ZZZZ</name>
<reference evidence="1" key="1">
    <citation type="journal article" date="2015" name="Nature">
        <title>Complex archaea that bridge the gap between prokaryotes and eukaryotes.</title>
        <authorList>
            <person name="Spang A."/>
            <person name="Saw J.H."/>
            <person name="Jorgensen S.L."/>
            <person name="Zaremba-Niedzwiedzka K."/>
            <person name="Martijn J."/>
            <person name="Lind A.E."/>
            <person name="van Eijk R."/>
            <person name="Schleper C."/>
            <person name="Guy L."/>
            <person name="Ettema T.J."/>
        </authorList>
    </citation>
    <scope>NUCLEOTIDE SEQUENCE</scope>
</reference>
<dbReference type="AlphaFoldDB" id="A0A0F8W9J0"/>
<accession>A0A0F8W9J0</accession>
<protein>
    <submittedName>
        <fullName evidence="1">Uncharacterized protein</fullName>
    </submittedName>
</protein>
<organism evidence="1">
    <name type="scientific">marine sediment metagenome</name>
    <dbReference type="NCBI Taxonomy" id="412755"/>
    <lineage>
        <taxon>unclassified sequences</taxon>
        <taxon>metagenomes</taxon>
        <taxon>ecological metagenomes</taxon>
    </lineage>
</organism>
<dbReference type="EMBL" id="LAZR01066510">
    <property type="protein sequence ID" value="KKK53432.1"/>
    <property type="molecule type" value="Genomic_DNA"/>
</dbReference>